<dbReference type="InterPro" id="IPR037185">
    <property type="entry name" value="EmrE-like"/>
</dbReference>
<protein>
    <recommendedName>
        <fullName evidence="4">EamA domain-containing protein</fullName>
    </recommendedName>
</protein>
<organism evidence="2 3">
    <name type="scientific">Pinctada imbricata</name>
    <name type="common">Atlantic pearl-oyster</name>
    <name type="synonym">Pinctada martensii</name>
    <dbReference type="NCBI Taxonomy" id="66713"/>
    <lineage>
        <taxon>Eukaryota</taxon>
        <taxon>Metazoa</taxon>
        <taxon>Spiralia</taxon>
        <taxon>Lophotrochozoa</taxon>
        <taxon>Mollusca</taxon>
        <taxon>Bivalvia</taxon>
        <taxon>Autobranchia</taxon>
        <taxon>Pteriomorphia</taxon>
        <taxon>Pterioida</taxon>
        <taxon>Pterioidea</taxon>
        <taxon>Pteriidae</taxon>
        <taxon>Pinctada</taxon>
    </lineage>
</organism>
<keyword evidence="1" id="KW-0812">Transmembrane</keyword>
<feature type="transmembrane region" description="Helical" evidence="1">
    <location>
        <begin position="85"/>
        <end position="108"/>
    </location>
</feature>
<name>A0AA88XRK0_PINIB</name>
<dbReference type="EMBL" id="VSWD01000012">
    <property type="protein sequence ID" value="KAK3086214.1"/>
    <property type="molecule type" value="Genomic_DNA"/>
</dbReference>
<keyword evidence="3" id="KW-1185">Reference proteome</keyword>
<dbReference type="SUPFAM" id="SSF103481">
    <property type="entry name" value="Multidrug resistance efflux transporter EmrE"/>
    <property type="match status" value="1"/>
</dbReference>
<evidence type="ECO:0000313" key="2">
    <source>
        <dbReference type="EMBL" id="KAK3086214.1"/>
    </source>
</evidence>
<proteinExistence type="predicted"/>
<dbReference type="AlphaFoldDB" id="A0AA88XRK0"/>
<dbReference type="InterPro" id="IPR039632">
    <property type="entry name" value="TMEM42"/>
</dbReference>
<dbReference type="PANTHER" id="PTHR31965:SF1">
    <property type="entry name" value="TRANSMEMBRANE PROTEIN 42"/>
    <property type="match status" value="1"/>
</dbReference>
<evidence type="ECO:0000313" key="3">
    <source>
        <dbReference type="Proteomes" id="UP001186944"/>
    </source>
</evidence>
<gene>
    <name evidence="2" type="ORF">FSP39_015316</name>
</gene>
<feature type="transmembrane region" description="Helical" evidence="1">
    <location>
        <begin position="50"/>
        <end position="73"/>
    </location>
</feature>
<evidence type="ECO:0000256" key="1">
    <source>
        <dbReference type="SAM" id="Phobius"/>
    </source>
</evidence>
<keyword evidence="1" id="KW-0472">Membrane</keyword>
<comment type="caution">
    <text evidence="2">The sequence shown here is derived from an EMBL/GenBank/DDBJ whole genome shotgun (WGS) entry which is preliminary data.</text>
</comment>
<keyword evidence="1" id="KW-1133">Transmembrane helix</keyword>
<sequence>MSGTSRHGLVLAVMAGTMAALGSVFAKLAFDETLSTLCTNLIVHDITCGWVTLVSRVVCFMSVFGSNGLMWILFTKSMQYSISTVEATVTNTASNFLVTAILGCLIFGEVLSPRWFMGSVFIVCGLLLIHRSGDKEKAE</sequence>
<evidence type="ECO:0008006" key="4">
    <source>
        <dbReference type="Google" id="ProtNLM"/>
    </source>
</evidence>
<dbReference type="Proteomes" id="UP001186944">
    <property type="component" value="Unassembled WGS sequence"/>
</dbReference>
<reference evidence="2" key="1">
    <citation type="submission" date="2019-08" db="EMBL/GenBank/DDBJ databases">
        <title>The improved chromosome-level genome for the pearl oyster Pinctada fucata martensii using PacBio sequencing and Hi-C.</title>
        <authorList>
            <person name="Zheng Z."/>
        </authorList>
    </citation>
    <scope>NUCLEOTIDE SEQUENCE</scope>
    <source>
        <strain evidence="2">ZZ-2019</strain>
        <tissue evidence="2">Adductor muscle</tissue>
    </source>
</reference>
<accession>A0AA88XRK0</accession>
<dbReference type="PANTHER" id="PTHR31965">
    <property type="entry name" value="TRANSMEMBRANE PROTEIN 42"/>
    <property type="match status" value="1"/>
</dbReference>